<dbReference type="Pfam" id="PF01584">
    <property type="entry name" value="CheW"/>
    <property type="match status" value="1"/>
</dbReference>
<dbReference type="InterPro" id="IPR039315">
    <property type="entry name" value="CheW"/>
</dbReference>
<comment type="caution">
    <text evidence="2">The sequence shown here is derived from an EMBL/GenBank/DDBJ whole genome shotgun (WGS) entry which is preliminary data.</text>
</comment>
<evidence type="ECO:0000313" key="3">
    <source>
        <dbReference type="Proteomes" id="UP000249061"/>
    </source>
</evidence>
<dbReference type="GO" id="GO:0006935">
    <property type="term" value="P:chemotaxis"/>
    <property type="evidence" value="ECO:0007669"/>
    <property type="project" value="InterPro"/>
</dbReference>
<dbReference type="SUPFAM" id="SSF50341">
    <property type="entry name" value="CheW-like"/>
    <property type="match status" value="1"/>
</dbReference>
<dbReference type="InterPro" id="IPR036061">
    <property type="entry name" value="CheW-like_dom_sf"/>
</dbReference>
<dbReference type="PROSITE" id="PS50851">
    <property type="entry name" value="CHEW"/>
    <property type="match status" value="1"/>
</dbReference>
<evidence type="ECO:0000313" key="2">
    <source>
        <dbReference type="EMBL" id="PZR12748.1"/>
    </source>
</evidence>
<name>A0A2W5UU69_9BACT</name>
<feature type="domain" description="CheW-like" evidence="1">
    <location>
        <begin position="42"/>
        <end position="184"/>
    </location>
</feature>
<reference evidence="2 3" key="1">
    <citation type="submission" date="2017-08" db="EMBL/GenBank/DDBJ databases">
        <title>Infants hospitalized years apart are colonized by the same room-sourced microbial strains.</title>
        <authorList>
            <person name="Brooks B."/>
            <person name="Olm M.R."/>
            <person name="Firek B.A."/>
            <person name="Baker R."/>
            <person name="Thomas B.C."/>
            <person name="Morowitz M.J."/>
            <person name="Banfield J.F."/>
        </authorList>
    </citation>
    <scope>NUCLEOTIDE SEQUENCE [LARGE SCALE GENOMIC DNA]</scope>
    <source>
        <strain evidence="2">S2_003_000_R2_14</strain>
    </source>
</reference>
<protein>
    <submittedName>
        <fullName evidence="2">Chemotaxis protein CheW</fullName>
    </submittedName>
</protein>
<dbReference type="GO" id="GO:0007165">
    <property type="term" value="P:signal transduction"/>
    <property type="evidence" value="ECO:0007669"/>
    <property type="project" value="InterPro"/>
</dbReference>
<dbReference type="GO" id="GO:0005829">
    <property type="term" value="C:cytosol"/>
    <property type="evidence" value="ECO:0007669"/>
    <property type="project" value="TreeGrafter"/>
</dbReference>
<evidence type="ECO:0000259" key="1">
    <source>
        <dbReference type="PROSITE" id="PS50851"/>
    </source>
</evidence>
<organism evidence="2 3">
    <name type="scientific">Archangium gephyra</name>
    <dbReference type="NCBI Taxonomy" id="48"/>
    <lineage>
        <taxon>Bacteria</taxon>
        <taxon>Pseudomonadati</taxon>
        <taxon>Myxococcota</taxon>
        <taxon>Myxococcia</taxon>
        <taxon>Myxococcales</taxon>
        <taxon>Cystobacterineae</taxon>
        <taxon>Archangiaceae</taxon>
        <taxon>Archangium</taxon>
    </lineage>
</organism>
<dbReference type="InterPro" id="IPR002545">
    <property type="entry name" value="CheW-lke_dom"/>
</dbReference>
<dbReference type="SMART" id="SM00260">
    <property type="entry name" value="CheW"/>
    <property type="match status" value="1"/>
</dbReference>
<dbReference type="Gene3D" id="2.40.50.180">
    <property type="entry name" value="CheA-289, Domain 4"/>
    <property type="match status" value="1"/>
</dbReference>
<gene>
    <name evidence="2" type="ORF">DI536_14345</name>
</gene>
<sequence>MSSRFAELLERFFYDPDEDVGVFLADAPESDRDTREALEETPEEFLAFVLEGETYAVPIHAVREILKVSAVTEIPRARRNVLGLINVRGEMLPLYDVKTRLKLSDQLPTVRSVADVSRSTRIVLLKDLEGDAGILVDRVDGVVKLHLSKLEEAPELGVERAAIAGLARRGDELFILLDVEQALA</sequence>
<dbReference type="PANTHER" id="PTHR22617:SF43">
    <property type="entry name" value="PROTEIN PILI"/>
    <property type="match status" value="1"/>
</dbReference>
<proteinExistence type="predicted"/>
<dbReference type="Gene3D" id="2.30.30.40">
    <property type="entry name" value="SH3 Domains"/>
    <property type="match status" value="1"/>
</dbReference>
<dbReference type="PANTHER" id="PTHR22617">
    <property type="entry name" value="CHEMOTAXIS SENSOR HISTIDINE KINASE-RELATED"/>
    <property type="match status" value="1"/>
</dbReference>
<dbReference type="AlphaFoldDB" id="A0A2W5UU69"/>
<accession>A0A2W5UU69</accession>
<dbReference type="EMBL" id="QFQP01000011">
    <property type="protein sequence ID" value="PZR12748.1"/>
    <property type="molecule type" value="Genomic_DNA"/>
</dbReference>
<dbReference type="Proteomes" id="UP000249061">
    <property type="component" value="Unassembled WGS sequence"/>
</dbReference>